<dbReference type="SUPFAM" id="SSF48576">
    <property type="entry name" value="Terpenoid synthases"/>
    <property type="match status" value="1"/>
</dbReference>
<evidence type="ECO:0000313" key="1">
    <source>
        <dbReference type="EMBL" id="CAG5109833.1"/>
    </source>
</evidence>
<keyword evidence="2" id="KW-1185">Reference proteome</keyword>
<organism evidence="1 2">
    <name type="scientific">Oikopleura dioica</name>
    <name type="common">Tunicate</name>
    <dbReference type="NCBI Taxonomy" id="34765"/>
    <lineage>
        <taxon>Eukaryota</taxon>
        <taxon>Metazoa</taxon>
        <taxon>Chordata</taxon>
        <taxon>Tunicata</taxon>
        <taxon>Appendicularia</taxon>
        <taxon>Copelata</taxon>
        <taxon>Oikopleuridae</taxon>
        <taxon>Oikopleura</taxon>
    </lineage>
</organism>
<proteinExistence type="predicted"/>
<dbReference type="EMBL" id="OU015567">
    <property type="protein sequence ID" value="CAG5109833.1"/>
    <property type="molecule type" value="Genomic_DNA"/>
</dbReference>
<accession>A0ABN7T0F0</accession>
<reference evidence="1 2" key="1">
    <citation type="submission" date="2021-04" db="EMBL/GenBank/DDBJ databases">
        <authorList>
            <person name="Bliznina A."/>
        </authorList>
    </citation>
    <scope>NUCLEOTIDE SEQUENCE [LARGE SCALE GENOMIC DNA]</scope>
</reference>
<dbReference type="Gene3D" id="1.10.600.10">
    <property type="entry name" value="Farnesyl Diphosphate Synthase"/>
    <property type="match status" value="1"/>
</dbReference>
<dbReference type="Pfam" id="PF00494">
    <property type="entry name" value="SQS_PSY"/>
    <property type="match status" value="1"/>
</dbReference>
<name>A0ABN7T0F0_OIKDI</name>
<dbReference type="InterPro" id="IPR008949">
    <property type="entry name" value="Isoprenoid_synthase_dom_sf"/>
</dbReference>
<dbReference type="Proteomes" id="UP001158576">
    <property type="component" value="Chromosome 2"/>
</dbReference>
<evidence type="ECO:0000313" key="2">
    <source>
        <dbReference type="Proteomes" id="UP001158576"/>
    </source>
</evidence>
<sequence length="292" mass="33475">MRFGLAKKLPFSATHCAQLVKKAEWENFICISSVSDIEKRRSLFALRAFNIAILTSIEKVSQPAFAQARITFLKTGLADIYAKDKAHAEHPILDELNFAVEKHKYPKAWLQRLISERLKDDRLTKQPFETLKDFEKYHESTTGSLWLLSLMSANVKDVNVDVAAKHAARCIALANILRAQAIMKTREILIPLEFIAAHKVDMRRLVEKKNDEKMEEMIFDIATVAHANLTKVQSLRSKIPAPAHDIFRQLTGAENYLKNLEAKNFNLFDPSLSVRNDFLALQLLKKKMKRQF</sequence>
<gene>
    <name evidence="1" type="ORF">OKIOD_LOCUS13081</name>
</gene>
<protein>
    <submittedName>
        <fullName evidence="1">Oidioi.mRNA.OKI2018_I69.chr2.g4316.t1.cds</fullName>
    </submittedName>
</protein>
<dbReference type="InterPro" id="IPR002060">
    <property type="entry name" value="Squ/phyt_synthse"/>
</dbReference>